<dbReference type="PANTHER" id="PTHR12184:SF1">
    <property type="entry name" value="UBIQUINOL-CYTOCHROME-C REDUCTASE COMPLEX ASSEMBLY FACTOR 1"/>
    <property type="match status" value="1"/>
</dbReference>
<dbReference type="GO" id="GO:0005739">
    <property type="term" value="C:mitochondrion"/>
    <property type="evidence" value="ECO:0007669"/>
    <property type="project" value="TreeGrafter"/>
</dbReference>
<evidence type="ECO:0000256" key="2">
    <source>
        <dbReference type="SAM" id="MobiDB-lite"/>
    </source>
</evidence>
<keyword evidence="5" id="KW-1185">Reference proteome</keyword>
<evidence type="ECO:0000313" key="5">
    <source>
        <dbReference type="Proteomes" id="UP001270362"/>
    </source>
</evidence>
<dbReference type="InterPro" id="IPR007129">
    <property type="entry name" value="Ubiqinol_cyt_c_chaperone_CPB3"/>
</dbReference>
<dbReference type="GO" id="GO:0034551">
    <property type="term" value="P:mitochondrial respiratory chain complex III assembly"/>
    <property type="evidence" value="ECO:0007669"/>
    <property type="project" value="TreeGrafter"/>
</dbReference>
<reference evidence="4" key="1">
    <citation type="journal article" date="2023" name="Mol. Phylogenet. Evol.">
        <title>Genome-scale phylogeny and comparative genomics of the fungal order Sordariales.</title>
        <authorList>
            <person name="Hensen N."/>
            <person name="Bonometti L."/>
            <person name="Westerberg I."/>
            <person name="Brannstrom I.O."/>
            <person name="Guillou S."/>
            <person name="Cros-Aarteil S."/>
            <person name="Calhoun S."/>
            <person name="Haridas S."/>
            <person name="Kuo A."/>
            <person name="Mondo S."/>
            <person name="Pangilinan J."/>
            <person name="Riley R."/>
            <person name="LaButti K."/>
            <person name="Andreopoulos B."/>
            <person name="Lipzen A."/>
            <person name="Chen C."/>
            <person name="Yan M."/>
            <person name="Daum C."/>
            <person name="Ng V."/>
            <person name="Clum A."/>
            <person name="Steindorff A."/>
            <person name="Ohm R.A."/>
            <person name="Martin F."/>
            <person name="Silar P."/>
            <person name="Natvig D.O."/>
            <person name="Lalanne C."/>
            <person name="Gautier V."/>
            <person name="Ament-Velasquez S.L."/>
            <person name="Kruys A."/>
            <person name="Hutchinson M.I."/>
            <person name="Powell A.J."/>
            <person name="Barry K."/>
            <person name="Miller A.N."/>
            <person name="Grigoriev I.V."/>
            <person name="Debuchy R."/>
            <person name="Gladieux P."/>
            <person name="Hiltunen Thoren M."/>
            <person name="Johannesson H."/>
        </authorList>
    </citation>
    <scope>NUCLEOTIDE SEQUENCE</scope>
    <source>
        <strain evidence="4">CBS 314.62</strain>
    </source>
</reference>
<gene>
    <name evidence="4" type="ORF">B0T22DRAFT_419906</name>
</gene>
<sequence>MACRSCRSGLGLVTAESSFLSHASRRSLSSSSSSSRTAIAASQSRASRPAPSPARPSQQARRSLHGTRQCWQEEAGAAEDGSKKQKKEGGFSLRKMVADKLVSVAGNTAKPYLAFGATQRMVKACASQADYTITRDERRNGLLKLTDDGEEIGTGGGMWHDDFHLLPTFSTWAHVTMLHMYLLVVRMRCMDPEAHELWQGQLVDHFFHQAEDKMDNVHDLGSRMVRQKYLRDLFVQWRGVLMAYDEGLVKGDAVLAAAVWRNLFKARDDVDLRVLAAIVSWMRSCLKNLDQMQDFAFPLQAESVFKWPARSELVLVDLPARGLEGVYSPDPAGVAAAAAAAAAAGTVKS</sequence>
<dbReference type="AlphaFoldDB" id="A0AAE0XGB0"/>
<evidence type="ECO:0000256" key="1">
    <source>
        <dbReference type="ARBA" id="ARBA00006407"/>
    </source>
</evidence>
<organism evidence="4 5">
    <name type="scientific">Podospora appendiculata</name>
    <dbReference type="NCBI Taxonomy" id="314037"/>
    <lineage>
        <taxon>Eukaryota</taxon>
        <taxon>Fungi</taxon>
        <taxon>Dikarya</taxon>
        <taxon>Ascomycota</taxon>
        <taxon>Pezizomycotina</taxon>
        <taxon>Sordariomycetes</taxon>
        <taxon>Sordariomycetidae</taxon>
        <taxon>Sordariales</taxon>
        <taxon>Podosporaceae</taxon>
        <taxon>Podospora</taxon>
    </lineage>
</organism>
<proteinExistence type="inferred from homology"/>
<comment type="caution">
    <text evidence="4">The sequence shown here is derived from an EMBL/GenBank/DDBJ whole genome shotgun (WGS) entry which is preliminary data.</text>
</comment>
<accession>A0AAE0XGB0</accession>
<dbReference type="Pfam" id="PF03981">
    <property type="entry name" value="Ubiq_cyt_C_chap"/>
    <property type="match status" value="1"/>
</dbReference>
<feature type="domain" description="Ubiquinol-cytochrome c chaperone" evidence="3">
    <location>
        <begin position="162"/>
        <end position="296"/>
    </location>
</feature>
<dbReference type="EMBL" id="JAULSO010000001">
    <property type="protein sequence ID" value="KAK3692923.1"/>
    <property type="molecule type" value="Genomic_DNA"/>
</dbReference>
<name>A0AAE0XGB0_9PEZI</name>
<evidence type="ECO:0000259" key="3">
    <source>
        <dbReference type="Pfam" id="PF03981"/>
    </source>
</evidence>
<feature type="compositionally biased region" description="Low complexity" evidence="2">
    <location>
        <begin position="19"/>
        <end position="61"/>
    </location>
</feature>
<protein>
    <submittedName>
        <fullName evidence="4">Ubiquinol-cytochrome C chaperone-domain-containing protein</fullName>
    </submittedName>
</protein>
<comment type="similarity">
    <text evidence="1">Belongs to the CBP3 family.</text>
</comment>
<feature type="compositionally biased region" description="Basic and acidic residues" evidence="2">
    <location>
        <begin position="80"/>
        <end position="89"/>
    </location>
</feature>
<reference evidence="4" key="2">
    <citation type="submission" date="2023-06" db="EMBL/GenBank/DDBJ databases">
        <authorList>
            <consortium name="Lawrence Berkeley National Laboratory"/>
            <person name="Haridas S."/>
            <person name="Hensen N."/>
            <person name="Bonometti L."/>
            <person name="Westerberg I."/>
            <person name="Brannstrom I.O."/>
            <person name="Guillou S."/>
            <person name="Cros-Aarteil S."/>
            <person name="Calhoun S."/>
            <person name="Kuo A."/>
            <person name="Mondo S."/>
            <person name="Pangilinan J."/>
            <person name="Riley R."/>
            <person name="Labutti K."/>
            <person name="Andreopoulos B."/>
            <person name="Lipzen A."/>
            <person name="Chen C."/>
            <person name="Yanf M."/>
            <person name="Daum C."/>
            <person name="Ng V."/>
            <person name="Clum A."/>
            <person name="Steindorff A."/>
            <person name="Ohm R."/>
            <person name="Martin F."/>
            <person name="Silar P."/>
            <person name="Natvig D."/>
            <person name="Lalanne C."/>
            <person name="Gautier V."/>
            <person name="Ament-Velasquez S.L."/>
            <person name="Kruys A."/>
            <person name="Hutchinson M.I."/>
            <person name="Powell A.J."/>
            <person name="Barry K."/>
            <person name="Miller A.N."/>
            <person name="Grigoriev I.V."/>
            <person name="Debuchy R."/>
            <person name="Gladieux P."/>
            <person name="Thoren M.H."/>
            <person name="Johannesson H."/>
        </authorList>
    </citation>
    <scope>NUCLEOTIDE SEQUENCE</scope>
    <source>
        <strain evidence="4">CBS 314.62</strain>
    </source>
</reference>
<dbReference type="InterPro" id="IPR021150">
    <property type="entry name" value="Ubiq_cyt_c_chap"/>
</dbReference>
<feature type="region of interest" description="Disordered" evidence="2">
    <location>
        <begin position="19"/>
        <end position="89"/>
    </location>
</feature>
<dbReference type="PANTHER" id="PTHR12184">
    <property type="entry name" value="UBIQUINOL-CYTOCHROME C REDUCTASE COMPLEX ASSEMBLY FACTOR 1 FAMILY MEMBER"/>
    <property type="match status" value="1"/>
</dbReference>
<evidence type="ECO:0000313" key="4">
    <source>
        <dbReference type="EMBL" id="KAK3692923.1"/>
    </source>
</evidence>
<dbReference type="Proteomes" id="UP001270362">
    <property type="component" value="Unassembled WGS sequence"/>
</dbReference>